<sequence>MSAERLLLCPERPKWTAPLGAGVDGSQGQSLLSALRCLLPQDPVMMAGESNALDEVDGFSLLEVPQDAEEELQEEEEEAPKAGWWKWWLIHAISFPQEKDAGERHPDVRDEAELDVTLETTDGSCLPARNVTGYVFTEISLHLGNFSVLAKCSEPSYTGEAEVLPCKAHLQVWRCDVDVAMVVVGYQLRGCVDTRCSPAEDLEGYVITEGSLVYNDFDVSAACAAGFQGEAKVGCCQRPGAPYQLYGCAAIAISPCGNWSVEKVEAFLLGLQSLAKDLTKHFQLIASLSNVSALPWTPAAQRAAMKAEYQRRQSALEVLRRLGAFVARLDPRSAEEEFQGIAEEAEKTLEQMKEEPPGPAAATDRDLGRSLQLSCDLVGIQRANERFDEASWIQGI</sequence>
<dbReference type="EMBL" id="CAMXCT030006549">
    <property type="protein sequence ID" value="CAL4803077.1"/>
    <property type="molecule type" value="Genomic_DNA"/>
</dbReference>
<dbReference type="AlphaFoldDB" id="A0A9P1DU74"/>
<comment type="caution">
    <text evidence="1">The sequence shown here is derived from an EMBL/GenBank/DDBJ whole genome shotgun (WGS) entry which is preliminary data.</text>
</comment>
<evidence type="ECO:0000313" key="2">
    <source>
        <dbReference type="EMBL" id="CAL1169140.1"/>
    </source>
</evidence>
<dbReference type="Proteomes" id="UP001152797">
    <property type="component" value="Unassembled WGS sequence"/>
</dbReference>
<evidence type="ECO:0000313" key="3">
    <source>
        <dbReference type="EMBL" id="CAL4803077.1"/>
    </source>
</evidence>
<dbReference type="EMBL" id="CAMXCT010006549">
    <property type="protein sequence ID" value="CAI4015765.1"/>
    <property type="molecule type" value="Genomic_DNA"/>
</dbReference>
<evidence type="ECO:0000313" key="4">
    <source>
        <dbReference type="Proteomes" id="UP001152797"/>
    </source>
</evidence>
<keyword evidence="4" id="KW-1185">Reference proteome</keyword>
<reference evidence="1" key="1">
    <citation type="submission" date="2022-10" db="EMBL/GenBank/DDBJ databases">
        <authorList>
            <person name="Chen Y."/>
            <person name="Dougan E. K."/>
            <person name="Chan C."/>
            <person name="Rhodes N."/>
            <person name="Thang M."/>
        </authorList>
    </citation>
    <scope>NUCLEOTIDE SEQUENCE</scope>
</reference>
<accession>A0A9P1DU74</accession>
<name>A0A9P1DU74_9DINO</name>
<reference evidence="2" key="2">
    <citation type="submission" date="2024-04" db="EMBL/GenBank/DDBJ databases">
        <authorList>
            <person name="Chen Y."/>
            <person name="Shah S."/>
            <person name="Dougan E. K."/>
            <person name="Thang M."/>
            <person name="Chan C."/>
        </authorList>
    </citation>
    <scope>NUCLEOTIDE SEQUENCE [LARGE SCALE GENOMIC DNA]</scope>
</reference>
<dbReference type="EMBL" id="CAMXCT020006549">
    <property type="protein sequence ID" value="CAL1169140.1"/>
    <property type="molecule type" value="Genomic_DNA"/>
</dbReference>
<evidence type="ECO:0000313" key="1">
    <source>
        <dbReference type="EMBL" id="CAI4015765.1"/>
    </source>
</evidence>
<organism evidence="1">
    <name type="scientific">Cladocopium goreaui</name>
    <dbReference type="NCBI Taxonomy" id="2562237"/>
    <lineage>
        <taxon>Eukaryota</taxon>
        <taxon>Sar</taxon>
        <taxon>Alveolata</taxon>
        <taxon>Dinophyceae</taxon>
        <taxon>Suessiales</taxon>
        <taxon>Symbiodiniaceae</taxon>
        <taxon>Cladocopium</taxon>
    </lineage>
</organism>
<gene>
    <name evidence="1" type="ORF">C1SCF055_LOCUS40575</name>
</gene>
<proteinExistence type="predicted"/>
<protein>
    <submittedName>
        <fullName evidence="3">GTPase Obg</fullName>
    </submittedName>
</protein>